<evidence type="ECO:0000313" key="1">
    <source>
        <dbReference type="EMBL" id="RCW70111.1"/>
    </source>
</evidence>
<dbReference type="AlphaFoldDB" id="A0A368XQ48"/>
<evidence type="ECO:0000313" key="2">
    <source>
        <dbReference type="Proteomes" id="UP000252884"/>
    </source>
</evidence>
<name>A0A368XQ48_9BURK</name>
<organism evidence="1 2">
    <name type="scientific">Pseudorhodoferax soli</name>
    <dbReference type="NCBI Taxonomy" id="545864"/>
    <lineage>
        <taxon>Bacteria</taxon>
        <taxon>Pseudomonadati</taxon>
        <taxon>Pseudomonadota</taxon>
        <taxon>Betaproteobacteria</taxon>
        <taxon>Burkholderiales</taxon>
        <taxon>Comamonadaceae</taxon>
    </lineage>
</organism>
<dbReference type="EMBL" id="QPJK01000005">
    <property type="protein sequence ID" value="RCW70111.1"/>
    <property type="molecule type" value="Genomic_DNA"/>
</dbReference>
<reference evidence="1 2" key="1">
    <citation type="submission" date="2018-07" db="EMBL/GenBank/DDBJ databases">
        <title>Genomic Encyclopedia of Type Strains, Phase IV (KMG-IV): sequencing the most valuable type-strain genomes for metagenomic binning, comparative biology and taxonomic classification.</title>
        <authorList>
            <person name="Goeker M."/>
        </authorList>
    </citation>
    <scope>NUCLEOTIDE SEQUENCE [LARGE SCALE GENOMIC DNA]</scope>
    <source>
        <strain evidence="1 2">DSM 21634</strain>
    </source>
</reference>
<proteinExistence type="predicted"/>
<gene>
    <name evidence="1" type="ORF">DES41_10547</name>
</gene>
<dbReference type="Proteomes" id="UP000252884">
    <property type="component" value="Unassembled WGS sequence"/>
</dbReference>
<accession>A0A368XQ48</accession>
<keyword evidence="2" id="KW-1185">Reference proteome</keyword>
<protein>
    <submittedName>
        <fullName evidence="1">Uncharacterized protein</fullName>
    </submittedName>
</protein>
<comment type="caution">
    <text evidence="1">The sequence shown here is derived from an EMBL/GenBank/DDBJ whole genome shotgun (WGS) entry which is preliminary data.</text>
</comment>
<sequence length="90" mass="9824">MAFHALRIFNVSGVTSCTAQRSEAECLDVLILGSPEALRIVAQLMMLGPLDAEFHGQQFRLTKFTVRNQGDRGRLVFTATHTPATGFTAS</sequence>